<feature type="domain" description="Rho-GAP" evidence="3">
    <location>
        <begin position="155"/>
        <end position="347"/>
    </location>
</feature>
<feature type="compositionally biased region" description="Basic and acidic residues" evidence="2">
    <location>
        <begin position="26"/>
        <end position="59"/>
    </location>
</feature>
<evidence type="ECO:0000256" key="2">
    <source>
        <dbReference type="SAM" id="MobiDB-lite"/>
    </source>
</evidence>
<comment type="caution">
    <text evidence="4">The sequence shown here is derived from an EMBL/GenBank/DDBJ whole genome shotgun (WGS) entry which is preliminary data.</text>
</comment>
<protein>
    <recommendedName>
        <fullName evidence="3">Rho-GAP domain-containing protein</fullName>
    </recommendedName>
</protein>
<evidence type="ECO:0000313" key="5">
    <source>
        <dbReference type="Proteomes" id="UP000801492"/>
    </source>
</evidence>
<evidence type="ECO:0000313" key="4">
    <source>
        <dbReference type="EMBL" id="KAF2885622.1"/>
    </source>
</evidence>
<dbReference type="AlphaFoldDB" id="A0A8K0CKG6"/>
<dbReference type="Proteomes" id="UP000801492">
    <property type="component" value="Unassembled WGS sequence"/>
</dbReference>
<keyword evidence="5" id="KW-1185">Reference proteome</keyword>
<organism evidence="4 5">
    <name type="scientific">Ignelater luminosus</name>
    <name type="common">Cucubano</name>
    <name type="synonym">Pyrophorus luminosus</name>
    <dbReference type="NCBI Taxonomy" id="2038154"/>
    <lineage>
        <taxon>Eukaryota</taxon>
        <taxon>Metazoa</taxon>
        <taxon>Ecdysozoa</taxon>
        <taxon>Arthropoda</taxon>
        <taxon>Hexapoda</taxon>
        <taxon>Insecta</taxon>
        <taxon>Pterygota</taxon>
        <taxon>Neoptera</taxon>
        <taxon>Endopterygota</taxon>
        <taxon>Coleoptera</taxon>
        <taxon>Polyphaga</taxon>
        <taxon>Elateriformia</taxon>
        <taxon>Elateroidea</taxon>
        <taxon>Elateridae</taxon>
        <taxon>Agrypninae</taxon>
        <taxon>Pyrophorini</taxon>
        <taxon>Ignelater</taxon>
    </lineage>
</organism>
<proteinExistence type="predicted"/>
<evidence type="ECO:0000256" key="1">
    <source>
        <dbReference type="ARBA" id="ARBA00022468"/>
    </source>
</evidence>
<dbReference type="InterPro" id="IPR000198">
    <property type="entry name" value="RhoGAP_dom"/>
</dbReference>
<dbReference type="PANTHER" id="PTHR12783:SF5">
    <property type="entry name" value="RALA-BINDING PROTEIN 1"/>
    <property type="match status" value="1"/>
</dbReference>
<dbReference type="PROSITE" id="PS50238">
    <property type="entry name" value="RHOGAP"/>
    <property type="match status" value="1"/>
</dbReference>
<dbReference type="EMBL" id="VTPC01089859">
    <property type="protein sequence ID" value="KAF2885622.1"/>
    <property type="molecule type" value="Genomic_DNA"/>
</dbReference>
<evidence type="ECO:0000259" key="3">
    <source>
        <dbReference type="PROSITE" id="PS50238"/>
    </source>
</evidence>
<feature type="region of interest" description="Disordered" evidence="2">
    <location>
        <begin position="26"/>
        <end position="128"/>
    </location>
</feature>
<dbReference type="Gene3D" id="1.10.555.10">
    <property type="entry name" value="Rho GTPase activation protein"/>
    <property type="match status" value="1"/>
</dbReference>
<dbReference type="GO" id="GO:0031267">
    <property type="term" value="F:small GTPase binding"/>
    <property type="evidence" value="ECO:0007669"/>
    <property type="project" value="InterPro"/>
</dbReference>
<dbReference type="InterPro" id="IPR008936">
    <property type="entry name" value="Rho_GTPase_activation_prot"/>
</dbReference>
<dbReference type="SMART" id="SM00324">
    <property type="entry name" value="RhoGAP"/>
    <property type="match status" value="1"/>
</dbReference>
<dbReference type="SUPFAM" id="SSF48350">
    <property type="entry name" value="GTPase activation domain, GAP"/>
    <property type="match status" value="1"/>
</dbReference>
<dbReference type="PANTHER" id="PTHR12783">
    <property type="entry name" value="RALA BINDING PROTEIN 1 RALBP1"/>
    <property type="match status" value="1"/>
</dbReference>
<reference evidence="4" key="1">
    <citation type="submission" date="2019-08" db="EMBL/GenBank/DDBJ databases">
        <title>The genome of the North American firefly Photinus pyralis.</title>
        <authorList>
            <consortium name="Photinus pyralis genome working group"/>
            <person name="Fallon T.R."/>
            <person name="Sander Lower S.E."/>
            <person name="Weng J.-K."/>
        </authorList>
    </citation>
    <scope>NUCLEOTIDE SEQUENCE</scope>
    <source>
        <strain evidence="4">TRF0915ILg1</strain>
        <tissue evidence="4">Whole body</tissue>
    </source>
</reference>
<feature type="compositionally biased region" description="Basic and acidic residues" evidence="2">
    <location>
        <begin position="92"/>
        <end position="128"/>
    </location>
</feature>
<gene>
    <name evidence="4" type="ORF">ILUMI_20564</name>
</gene>
<dbReference type="Pfam" id="PF20924">
    <property type="entry name" value="RLIP76_Ral-bd"/>
    <property type="match status" value="1"/>
</dbReference>
<name>A0A8K0CKG6_IGNLU</name>
<dbReference type="InterPro" id="IPR039767">
    <property type="entry name" value="RALBP1"/>
</dbReference>
<dbReference type="Gene3D" id="1.20.58.90">
    <property type="match status" value="1"/>
</dbReference>
<dbReference type="OrthoDB" id="10033734at2759"/>
<dbReference type="GO" id="GO:0005096">
    <property type="term" value="F:GTPase activator activity"/>
    <property type="evidence" value="ECO:0007669"/>
    <property type="project" value="UniProtKB-KW"/>
</dbReference>
<keyword evidence="1" id="KW-0343">GTPase activation</keyword>
<sequence length="617" mass="70366">MDFESPDVMKDFPGLYASDLHKARCNDTDYSDSAEKVTKKDILIGKRKEKKDKKDKERGYAALEGESSAEESYEVRSPSKSKKSKSFKFPTKSKEKREKSREKEKEATDKKKDKDKKTERKIEKEKEKGKVDKKERKLKYEEWSDIADVLPIFGVSLKLAVERGRCHDGIDLPVPVRACIDYVEKCGLIFEGVYKVSAPKSKVTHLKKLYNQRENVDLSEYDVPTATSLLKLFLRDLAEPVFTAELLIRFEEAGAILNVAMREKHLKILVGNLPQYNRLLLSWIIVHLYNVTLNEKYNKMNAQSIALCLSSTLQTSHRLLTALLCHCPALFPNTILEPYVCPLTSSAQLPDDPELMERELLKQESLLAQIHAEMNIGFISKQREELLWEVQRIITQLKRKLKIANKDKEVVVEKPLEEKPIEEVLDNKIEDASACAVVQSDIEVTEPIAEDFEENKNFEMGDPAVDISANEANTSDTSSITSFDKNSVKETEKLEVDAQDTSLEAENLFLDKTLAILQCKNILLNDLKQSLFKQIEKEKAEILILKEQLPSKPLNSVPVYTDANCASLDEIMYLLHKENQILQIKKINLVRQIMEQQEACIDLQSNLDALLKNKSAA</sequence>
<accession>A0A8K0CKG6</accession>
<dbReference type="InterPro" id="IPR049041">
    <property type="entry name" value="RalBP1-like_Ral-bd"/>
</dbReference>
<dbReference type="Pfam" id="PF00620">
    <property type="entry name" value="RhoGAP"/>
    <property type="match status" value="1"/>
</dbReference>
<dbReference type="GO" id="GO:0007264">
    <property type="term" value="P:small GTPase-mediated signal transduction"/>
    <property type="evidence" value="ECO:0007669"/>
    <property type="project" value="InterPro"/>
</dbReference>